<evidence type="ECO:0000313" key="3">
    <source>
        <dbReference type="Proteomes" id="UP000501747"/>
    </source>
</evidence>
<keyword evidence="1" id="KW-1133">Transmembrane helix</keyword>
<organism evidence="2 3">
    <name type="scientific">Vagococcus hydrophili</name>
    <dbReference type="NCBI Taxonomy" id="2714947"/>
    <lineage>
        <taxon>Bacteria</taxon>
        <taxon>Bacillati</taxon>
        <taxon>Bacillota</taxon>
        <taxon>Bacilli</taxon>
        <taxon>Lactobacillales</taxon>
        <taxon>Enterococcaceae</taxon>
        <taxon>Vagococcus</taxon>
    </lineage>
</organism>
<evidence type="ECO:0000256" key="1">
    <source>
        <dbReference type="SAM" id="Phobius"/>
    </source>
</evidence>
<keyword evidence="1" id="KW-0472">Membrane</keyword>
<dbReference type="RefSeq" id="WP_166035045.1">
    <property type="nucleotide sequence ID" value="NZ_CP049887.1"/>
</dbReference>
<evidence type="ECO:0000313" key="2">
    <source>
        <dbReference type="EMBL" id="QIL48913.1"/>
    </source>
</evidence>
<dbReference type="EMBL" id="CP049887">
    <property type="protein sequence ID" value="QIL48913.1"/>
    <property type="molecule type" value="Genomic_DNA"/>
</dbReference>
<name>A0A6G8AVH5_9ENTE</name>
<proteinExistence type="predicted"/>
<dbReference type="Proteomes" id="UP000501747">
    <property type="component" value="Chromosome"/>
</dbReference>
<gene>
    <name evidence="2" type="ORF">G7082_10555</name>
</gene>
<reference evidence="2 3" key="1">
    <citation type="submission" date="2020-03" db="EMBL/GenBank/DDBJ databases">
        <title>Vagococcus sp. nov., isolated from beetles.</title>
        <authorList>
            <person name="Hyun D.-W."/>
            <person name="Bae J.-W."/>
        </authorList>
    </citation>
    <scope>NUCLEOTIDE SEQUENCE [LARGE SCALE GENOMIC DNA]</scope>
    <source>
        <strain evidence="2 3">HDW17B</strain>
    </source>
</reference>
<accession>A0A6G8AVH5</accession>
<sequence length="164" mass="18942">MDAEFMFFGIPTIIFFTILIIGILISVPKTNKKMNHEYIITDSYLLEQGTAIYFKSFRHLKVYIGKYKNYKAINLYLMPDGRTLETVANGLIDKELTSLDKDVFVLKIEDFEENTKLISYDINKLSNSYQNYLKSLQVGDKVSLKEITDNLTDSYSGYSTILIK</sequence>
<dbReference type="KEGG" id="vhy:G7082_10555"/>
<keyword evidence="1" id="KW-0812">Transmembrane</keyword>
<keyword evidence="3" id="KW-1185">Reference proteome</keyword>
<protein>
    <submittedName>
        <fullName evidence="2">Uncharacterized protein</fullName>
    </submittedName>
</protein>
<feature type="transmembrane region" description="Helical" evidence="1">
    <location>
        <begin position="6"/>
        <end position="27"/>
    </location>
</feature>
<dbReference type="AlphaFoldDB" id="A0A6G8AVH5"/>